<comment type="caution">
    <text evidence="2">The sequence shown here is derived from an EMBL/GenBank/DDBJ whole genome shotgun (WGS) entry which is preliminary data.</text>
</comment>
<accession>A0A699RH70</accession>
<feature type="compositionally biased region" description="Acidic residues" evidence="1">
    <location>
        <begin position="65"/>
        <end position="83"/>
    </location>
</feature>
<name>A0A699RH70_TANCI</name>
<sequence>MSVPASLELVPAIPDQLPVEPPLAPNPPELDNDYLDDVDYDDEAEPYEYLDDEEDDPKEDPKMDLDEEEEDPKMDVANEEEEPLPASPPLLSLLQTPPPVLESSSDSDIPVTTTTTVGRPFKIPLSTYNVGEPSSVASALVFSTRYELDQMRQDFGILGSHV</sequence>
<reference evidence="2" key="1">
    <citation type="journal article" date="2019" name="Sci. Rep.">
        <title>Draft genome of Tanacetum cinerariifolium, the natural source of mosquito coil.</title>
        <authorList>
            <person name="Yamashiro T."/>
            <person name="Shiraishi A."/>
            <person name="Satake H."/>
            <person name="Nakayama K."/>
        </authorList>
    </citation>
    <scope>NUCLEOTIDE SEQUENCE</scope>
</reference>
<organism evidence="2">
    <name type="scientific">Tanacetum cinerariifolium</name>
    <name type="common">Dalmatian daisy</name>
    <name type="synonym">Chrysanthemum cinerariifolium</name>
    <dbReference type="NCBI Taxonomy" id="118510"/>
    <lineage>
        <taxon>Eukaryota</taxon>
        <taxon>Viridiplantae</taxon>
        <taxon>Streptophyta</taxon>
        <taxon>Embryophyta</taxon>
        <taxon>Tracheophyta</taxon>
        <taxon>Spermatophyta</taxon>
        <taxon>Magnoliopsida</taxon>
        <taxon>eudicotyledons</taxon>
        <taxon>Gunneridae</taxon>
        <taxon>Pentapetalae</taxon>
        <taxon>asterids</taxon>
        <taxon>campanulids</taxon>
        <taxon>Asterales</taxon>
        <taxon>Asteraceae</taxon>
        <taxon>Asteroideae</taxon>
        <taxon>Anthemideae</taxon>
        <taxon>Anthemidinae</taxon>
        <taxon>Tanacetum</taxon>
    </lineage>
</organism>
<evidence type="ECO:0000256" key="1">
    <source>
        <dbReference type="SAM" id="MobiDB-lite"/>
    </source>
</evidence>
<protein>
    <submittedName>
        <fullName evidence="2">Uncharacterized protein</fullName>
    </submittedName>
</protein>
<gene>
    <name evidence="2" type="ORF">Tci_857780</name>
</gene>
<dbReference type="AlphaFoldDB" id="A0A699RH70"/>
<feature type="compositionally biased region" description="Acidic residues" evidence="1">
    <location>
        <begin position="30"/>
        <end position="58"/>
    </location>
</feature>
<dbReference type="EMBL" id="BKCJ011101965">
    <property type="protein sequence ID" value="GFC85810.1"/>
    <property type="molecule type" value="Genomic_DNA"/>
</dbReference>
<feature type="region of interest" description="Disordered" evidence="1">
    <location>
        <begin position="1"/>
        <end position="113"/>
    </location>
</feature>
<evidence type="ECO:0000313" key="2">
    <source>
        <dbReference type="EMBL" id="GFC85810.1"/>
    </source>
</evidence>
<feature type="compositionally biased region" description="Pro residues" evidence="1">
    <location>
        <begin position="19"/>
        <end position="28"/>
    </location>
</feature>
<proteinExistence type="predicted"/>
<feature type="compositionally biased region" description="Polar residues" evidence="1">
    <location>
        <begin position="102"/>
        <end position="113"/>
    </location>
</feature>